<dbReference type="GO" id="GO:0120010">
    <property type="term" value="P:intermembrane phospholipid transfer"/>
    <property type="evidence" value="ECO:0007669"/>
    <property type="project" value="TreeGrafter"/>
</dbReference>
<dbReference type="EMBL" id="BBJS01000063">
    <property type="protein sequence ID" value="GAN15692.1"/>
    <property type="molecule type" value="Genomic_DNA"/>
</dbReference>
<gene>
    <name evidence="3" type="ORF">SP6_63_00070</name>
</gene>
<dbReference type="Pfam" id="PF04333">
    <property type="entry name" value="MlaA"/>
    <property type="match status" value="1"/>
</dbReference>
<dbReference type="GeneID" id="78528582"/>
<dbReference type="GO" id="GO:0016020">
    <property type="term" value="C:membrane"/>
    <property type="evidence" value="ECO:0007669"/>
    <property type="project" value="InterPro"/>
</dbReference>
<dbReference type="PRINTS" id="PR01805">
    <property type="entry name" value="VACJLIPOPROT"/>
</dbReference>
<evidence type="ECO:0000313" key="4">
    <source>
        <dbReference type="Proteomes" id="UP000032025"/>
    </source>
</evidence>
<dbReference type="AlphaFoldDB" id="A0A0C9NHK2"/>
<dbReference type="PANTHER" id="PTHR30035">
    <property type="entry name" value="LIPOPROTEIN VACJ-RELATED"/>
    <property type="match status" value="1"/>
</dbReference>
<accession>A0A0C9NHK2</accession>
<comment type="caution">
    <text evidence="3">The sequence shown here is derived from an EMBL/GenBank/DDBJ whole genome shotgun (WGS) entry which is preliminary data.</text>
</comment>
<dbReference type="RefSeq" id="WP_158005306.1">
    <property type="nucleotide sequence ID" value="NZ_BBJS01000063.1"/>
</dbReference>
<evidence type="ECO:0000256" key="1">
    <source>
        <dbReference type="ARBA" id="ARBA00010634"/>
    </source>
</evidence>
<dbReference type="Proteomes" id="UP000032025">
    <property type="component" value="Unassembled WGS sequence"/>
</dbReference>
<name>A0A0C9NHK2_SPHPI</name>
<organism evidence="3 4">
    <name type="scientific">Sphingomonas paucimobilis NBRC 13935</name>
    <dbReference type="NCBI Taxonomy" id="1219050"/>
    <lineage>
        <taxon>Bacteria</taxon>
        <taxon>Pseudomonadati</taxon>
        <taxon>Pseudomonadota</taxon>
        <taxon>Alphaproteobacteria</taxon>
        <taxon>Sphingomonadales</taxon>
        <taxon>Sphingomonadaceae</taxon>
        <taxon>Sphingomonas</taxon>
    </lineage>
</organism>
<proteinExistence type="inferred from homology"/>
<evidence type="ECO:0000256" key="2">
    <source>
        <dbReference type="ARBA" id="ARBA00022729"/>
    </source>
</evidence>
<keyword evidence="2" id="KW-0732">Signal</keyword>
<evidence type="ECO:0000313" key="3">
    <source>
        <dbReference type="EMBL" id="GAN15692.1"/>
    </source>
</evidence>
<comment type="similarity">
    <text evidence="1">Belongs to the MlaA family.</text>
</comment>
<dbReference type="InterPro" id="IPR007428">
    <property type="entry name" value="MlaA"/>
</dbReference>
<dbReference type="PANTHER" id="PTHR30035:SF3">
    <property type="entry name" value="INTERMEMBRANE PHOSPHOLIPID TRANSPORT SYSTEM LIPOPROTEIN MLAA"/>
    <property type="match status" value="1"/>
</dbReference>
<sequence length="320" mass="34797">MRAVAAPAEGGIALIAAPMMALLATMSSPLQGTVPPAGDFDAVSITVPQVHAFDPADFDPAPTKEGAPNTDDEIVVTASRHRADDPLRQVNKASFALTETVDHAVMAPVAHAYERTTPKPIRTGLRNMFANLREPVAFANFLLQLKFGKAVETAGRFAINSTLGLAGVIDVARRCPFNLPRRPNGFSDTLGFYGVTPGPFLFVPLIGPTTLRDLVGGTVDGVASPLIIGGPFRNRAYIITSNVFRTLDRRAEMDEELRAMREQPDPYAARRDRYLDRREARVRRLKGQADGEISVAETPYGRIDPSANAHACYHGRDHRE</sequence>
<protein>
    <submittedName>
        <fullName evidence="3">DNA, contig: SP663</fullName>
    </submittedName>
</protein>
<reference evidence="3 4" key="1">
    <citation type="submission" date="2014-08" db="EMBL/GenBank/DDBJ databases">
        <title>Whole genome shotgun sequence of Sphingomonas paucimobilis NBRC 13935.</title>
        <authorList>
            <person name="Hosoyama A."/>
            <person name="Hashimoto M."/>
            <person name="Hosoyama Y."/>
            <person name="Noguchi M."/>
            <person name="Uohara A."/>
            <person name="Ohji S."/>
            <person name="Katano-Makiyama Y."/>
            <person name="Ichikawa N."/>
            <person name="Kimura A."/>
            <person name="Yamazoe A."/>
            <person name="Fujita N."/>
        </authorList>
    </citation>
    <scope>NUCLEOTIDE SEQUENCE [LARGE SCALE GENOMIC DNA]</scope>
    <source>
        <strain evidence="3 4">NBRC 13935</strain>
    </source>
</reference>
<keyword evidence="4" id="KW-1185">Reference proteome</keyword>